<proteinExistence type="predicted"/>
<evidence type="ECO:0000313" key="4">
    <source>
        <dbReference type="Proteomes" id="UP000003085"/>
    </source>
</evidence>
<dbReference type="Pfam" id="PF01476">
    <property type="entry name" value="LysM"/>
    <property type="match status" value="1"/>
</dbReference>
<keyword evidence="1" id="KW-0732">Signal</keyword>
<reference evidence="4" key="1">
    <citation type="submission" date="2010-03" db="EMBL/GenBank/DDBJ databases">
        <title>Complete sequence of Mobiluncus curtisii ATCC 43063.</title>
        <authorList>
            <person name="Muzny D."/>
            <person name="Qin X."/>
            <person name="Deng J."/>
            <person name="Jiang H."/>
            <person name="Liu Y."/>
            <person name="Qu J."/>
            <person name="Song X.-Z."/>
            <person name="Zhang L."/>
            <person name="Thornton R."/>
            <person name="Coyle M."/>
            <person name="Francisco L."/>
            <person name="Jackson L."/>
            <person name="Javaid M."/>
            <person name="Korchina V."/>
            <person name="Kovar C."/>
            <person name="Mata R."/>
            <person name="Mathew T."/>
            <person name="Ngo R."/>
            <person name="Nguyen L."/>
            <person name="Nguyen N."/>
            <person name="Okwuonu G."/>
            <person name="Ongeri F."/>
            <person name="Pham C."/>
            <person name="Simmons D."/>
            <person name="Wilczek-Boney K."/>
            <person name="Hale W."/>
            <person name="Jakkamsetti A."/>
            <person name="Pham P."/>
            <person name="Ruth R."/>
            <person name="San Lucas F."/>
            <person name="Warren J."/>
            <person name="Zhang J."/>
            <person name="Zhao Z."/>
            <person name="Zhou C."/>
            <person name="Zhu D."/>
            <person name="Lee S."/>
            <person name="Bess C."/>
            <person name="Blankenburg K."/>
            <person name="Forbes L."/>
            <person name="Fu Q."/>
            <person name="Gubbala S."/>
            <person name="Hirani K."/>
            <person name="Jayaseelan J.C."/>
            <person name="Lara F."/>
            <person name="Munidasa M."/>
            <person name="Palculict T."/>
            <person name="Patil S."/>
            <person name="Pu L.-L."/>
            <person name="Saada N."/>
            <person name="Tang L."/>
            <person name="Weissenberger G."/>
            <person name="Zhu Y."/>
            <person name="Hemphill L."/>
            <person name="Shang Y."/>
            <person name="Youmans B."/>
            <person name="Ayvaz T."/>
            <person name="Ross M."/>
            <person name="Santibanez J."/>
            <person name="Aqrawi P."/>
            <person name="Gross S."/>
            <person name="Joshi V."/>
            <person name="Fowler G."/>
            <person name="Nazareth L."/>
            <person name="Reid J."/>
            <person name="Worley K."/>
            <person name="Petrosino J."/>
            <person name="Highlander S."/>
            <person name="Gibbs R."/>
            <person name="Gibbs R."/>
        </authorList>
    </citation>
    <scope>NUCLEOTIDE SEQUENCE [LARGE SCALE GENOMIC DNA]</scope>
    <source>
        <strain evidence="4">ATCC 19194</strain>
    </source>
</reference>
<evidence type="ECO:0000259" key="2">
    <source>
        <dbReference type="PROSITE" id="PS51782"/>
    </source>
</evidence>
<sequence length="385" mass="41966">MIMKKVLNGIQSFHALGLKKQLIAAAICAGLGMSVNLAHAASPNVSPPSVKVGAPHVYVVKKGDTLWDISGKFLSKPWRWPEIWASNKHVKNPHWIYPGDRLLLCSLNGKPLVGKDEGDGCAGIIRRYTGNTSTLRPQVRVEALNNSIPVIPLAHIQQWLERTSVLPADAIAHTPYILGTADQRVLAGKGQRVYVRGNGIENGQRYGVFREGEPYTILDEHGKKQVLGVELTQVASGVAISTEKDITTVELTDSYNGEVRRGDRVMPEQDAMLPTLFYPTDANQVTDGGKIIRVMGSIGTAAKNGVVTVDRGTADGIEIGQVFNAYQDGETVKDPKTKENVKLPGQYVGSVMIFKSFDRISYAYVLESELPIKMGSSIKPPRLDN</sequence>
<feature type="signal peptide" evidence="1">
    <location>
        <begin position="1"/>
        <end position="40"/>
    </location>
</feature>
<accession>D4XLF7</accession>
<comment type="caution">
    <text evidence="3">The sequence shown here is derived from an EMBL/GenBank/DDBJ whole genome shotgun (WGS) entry which is preliminary data.</text>
</comment>
<evidence type="ECO:0000313" key="3">
    <source>
        <dbReference type="EMBL" id="EFF84022.1"/>
    </source>
</evidence>
<dbReference type="SUPFAM" id="SSF54106">
    <property type="entry name" value="LysM domain"/>
    <property type="match status" value="1"/>
</dbReference>
<dbReference type="InterPro" id="IPR036779">
    <property type="entry name" value="LysM_dom_sf"/>
</dbReference>
<dbReference type="CDD" id="cd00118">
    <property type="entry name" value="LysM"/>
    <property type="match status" value="1"/>
</dbReference>
<name>D4XLF7_ACIHA</name>
<dbReference type="InterPro" id="IPR052196">
    <property type="entry name" value="Bact_Kbp"/>
</dbReference>
<dbReference type="Proteomes" id="UP000003085">
    <property type="component" value="Unassembled WGS sequence"/>
</dbReference>
<dbReference type="AlphaFoldDB" id="D4XLF7"/>
<evidence type="ECO:0000256" key="1">
    <source>
        <dbReference type="SAM" id="SignalP"/>
    </source>
</evidence>
<organism evidence="3 4">
    <name type="scientific">Acinetobacter haemolyticus ATCC 19194</name>
    <dbReference type="NCBI Taxonomy" id="707232"/>
    <lineage>
        <taxon>Bacteria</taxon>
        <taxon>Pseudomonadati</taxon>
        <taxon>Pseudomonadota</taxon>
        <taxon>Gammaproteobacteria</taxon>
        <taxon>Moraxellales</taxon>
        <taxon>Moraxellaceae</taxon>
        <taxon>Acinetobacter</taxon>
    </lineage>
</organism>
<dbReference type="HOGENOM" id="CLU_050533_1_1_6"/>
<protein>
    <submittedName>
        <fullName evidence="3">LysM domain protein</fullName>
    </submittedName>
</protein>
<gene>
    <name evidence="3" type="ORF">HMP0015_0549</name>
</gene>
<dbReference type="PROSITE" id="PS51782">
    <property type="entry name" value="LYSM"/>
    <property type="match status" value="1"/>
</dbReference>
<dbReference type="PANTHER" id="PTHR34700:SF4">
    <property type="entry name" value="PHAGE-LIKE ELEMENT PBSX PROTEIN XKDP"/>
    <property type="match status" value="1"/>
</dbReference>
<dbReference type="PANTHER" id="PTHR34700">
    <property type="entry name" value="POTASSIUM BINDING PROTEIN KBP"/>
    <property type="match status" value="1"/>
</dbReference>
<dbReference type="EMBL" id="ADMT01000079">
    <property type="protein sequence ID" value="EFF84022.1"/>
    <property type="molecule type" value="Genomic_DNA"/>
</dbReference>
<dbReference type="Gene3D" id="3.10.350.10">
    <property type="entry name" value="LysM domain"/>
    <property type="match status" value="1"/>
</dbReference>
<feature type="chain" id="PRO_5003066934" evidence="1">
    <location>
        <begin position="41"/>
        <end position="385"/>
    </location>
</feature>
<dbReference type="InterPro" id="IPR018392">
    <property type="entry name" value="LysM"/>
</dbReference>
<feature type="domain" description="LysM" evidence="2">
    <location>
        <begin position="56"/>
        <end position="104"/>
    </location>
</feature>